<name>A0A8H7PAF4_9APHY</name>
<evidence type="ECO:0000313" key="2">
    <source>
        <dbReference type="EMBL" id="KAF9820729.1"/>
    </source>
</evidence>
<feature type="chain" id="PRO_5034169200" evidence="1">
    <location>
        <begin position="26"/>
        <end position="83"/>
    </location>
</feature>
<comment type="caution">
    <text evidence="2">The sequence shown here is derived from an EMBL/GenBank/DDBJ whole genome shotgun (WGS) entry which is preliminary data.</text>
</comment>
<proteinExistence type="predicted"/>
<feature type="signal peptide" evidence="1">
    <location>
        <begin position="1"/>
        <end position="25"/>
    </location>
</feature>
<evidence type="ECO:0000313" key="3">
    <source>
        <dbReference type="Proteomes" id="UP000639403"/>
    </source>
</evidence>
<evidence type="ECO:0000256" key="1">
    <source>
        <dbReference type="SAM" id="SignalP"/>
    </source>
</evidence>
<sequence>MAKAFRGSVLLAMIWLCLLQPQSDGSCASSYRPFPCALSAIGCVQPVSGGHQLSPEGAYSSVIIARAELNLQIDESLLWSLDS</sequence>
<gene>
    <name evidence="2" type="ORF">IEO21_01172</name>
</gene>
<dbReference type="AlphaFoldDB" id="A0A8H7PAF4"/>
<accession>A0A8H7PAF4</accession>
<organism evidence="2 3">
    <name type="scientific">Rhodonia placenta</name>
    <dbReference type="NCBI Taxonomy" id="104341"/>
    <lineage>
        <taxon>Eukaryota</taxon>
        <taxon>Fungi</taxon>
        <taxon>Dikarya</taxon>
        <taxon>Basidiomycota</taxon>
        <taxon>Agaricomycotina</taxon>
        <taxon>Agaricomycetes</taxon>
        <taxon>Polyporales</taxon>
        <taxon>Adustoporiaceae</taxon>
        <taxon>Rhodonia</taxon>
    </lineage>
</organism>
<reference evidence="2" key="1">
    <citation type="submission" date="2020-11" db="EMBL/GenBank/DDBJ databases">
        <authorList>
            <person name="Koelle M."/>
            <person name="Horta M.A.C."/>
            <person name="Nowrousian M."/>
            <person name="Ohm R.A."/>
            <person name="Benz P."/>
            <person name="Pilgard A."/>
        </authorList>
    </citation>
    <scope>NUCLEOTIDE SEQUENCE</scope>
    <source>
        <strain evidence="2">FPRL280</strain>
    </source>
</reference>
<keyword evidence="1" id="KW-0732">Signal</keyword>
<dbReference type="Proteomes" id="UP000639403">
    <property type="component" value="Unassembled WGS sequence"/>
</dbReference>
<reference evidence="2" key="2">
    <citation type="journal article" name="Front. Microbiol.">
        <title>Degradative Capacity of Two Strains of Rhodonia placenta: From Phenotype to Genotype.</title>
        <authorList>
            <person name="Kolle M."/>
            <person name="Horta M.A.C."/>
            <person name="Nowrousian M."/>
            <person name="Ohm R.A."/>
            <person name="Benz J.P."/>
            <person name="Pilgard A."/>
        </authorList>
    </citation>
    <scope>NUCLEOTIDE SEQUENCE</scope>
    <source>
        <strain evidence="2">FPRL280</strain>
    </source>
</reference>
<protein>
    <submittedName>
        <fullName evidence="2">Uncharacterized protein</fullName>
    </submittedName>
</protein>
<dbReference type="EMBL" id="JADOXO010000008">
    <property type="protein sequence ID" value="KAF9820729.1"/>
    <property type="molecule type" value="Genomic_DNA"/>
</dbReference>